<evidence type="ECO:0000259" key="1">
    <source>
        <dbReference type="Pfam" id="PF04376"/>
    </source>
</evidence>
<dbReference type="Pfam" id="PF04376">
    <property type="entry name" value="ATE_N"/>
    <property type="match status" value="1"/>
</dbReference>
<keyword evidence="4" id="KW-1185">Reference proteome</keyword>
<name>A0A399EXY4_9DEIN</name>
<dbReference type="EC" id="2.3.2.8" evidence="3"/>
<protein>
    <submittedName>
        <fullName evidence="3">Putative arginyl-tRNA--protein transferase</fullName>
        <ecNumber evidence="3">2.3.2.8</ecNumber>
    </submittedName>
</protein>
<keyword evidence="3" id="KW-0012">Acyltransferase</keyword>
<feature type="domain" description="N-end aminoacyl transferase N-terminal" evidence="1">
    <location>
        <begin position="18"/>
        <end position="66"/>
    </location>
</feature>
<dbReference type="Pfam" id="PF04377">
    <property type="entry name" value="ATE_C"/>
    <property type="match status" value="1"/>
</dbReference>
<evidence type="ECO:0000313" key="3">
    <source>
        <dbReference type="EMBL" id="RIH88868.1"/>
    </source>
</evidence>
<organism evidence="3 4">
    <name type="scientific">Meiothermus luteus</name>
    <dbReference type="NCBI Taxonomy" id="2026184"/>
    <lineage>
        <taxon>Bacteria</taxon>
        <taxon>Thermotogati</taxon>
        <taxon>Deinococcota</taxon>
        <taxon>Deinococci</taxon>
        <taxon>Thermales</taxon>
        <taxon>Thermaceae</taxon>
        <taxon>Meiothermus</taxon>
    </lineage>
</organism>
<dbReference type="InterPro" id="IPR007472">
    <property type="entry name" value="N-end_Aminoacyl_Trfase_C"/>
</dbReference>
<comment type="caution">
    <text evidence="3">The sequence shown here is derived from an EMBL/GenBank/DDBJ whole genome shotgun (WGS) entry which is preliminary data.</text>
</comment>
<dbReference type="InterPro" id="IPR016181">
    <property type="entry name" value="Acyl_CoA_acyltransferase"/>
</dbReference>
<evidence type="ECO:0000313" key="4">
    <source>
        <dbReference type="Proteomes" id="UP000265800"/>
    </source>
</evidence>
<dbReference type="Proteomes" id="UP000265800">
    <property type="component" value="Unassembled WGS sequence"/>
</dbReference>
<feature type="domain" description="N-end rule aminoacyl transferase C-terminal" evidence="2">
    <location>
        <begin position="93"/>
        <end position="203"/>
    </location>
</feature>
<reference evidence="3 4" key="1">
    <citation type="submission" date="2018-08" db="EMBL/GenBank/DDBJ databases">
        <title>Meiothermus luteus KCTC 52599 genome sequencing project.</title>
        <authorList>
            <person name="Da Costa M.S."/>
            <person name="Albuquerque L."/>
            <person name="Raposo P."/>
            <person name="Froufe H.J.C."/>
            <person name="Barroso C.S."/>
            <person name="Egas C."/>
        </authorList>
    </citation>
    <scope>NUCLEOTIDE SEQUENCE [LARGE SCALE GENOMIC DNA]</scope>
    <source>
        <strain evidence="3 4">KCTC 52599</strain>
    </source>
</reference>
<dbReference type="AlphaFoldDB" id="A0A399EXY4"/>
<dbReference type="GO" id="GO:0004057">
    <property type="term" value="F:arginyl-tRNA--protein transferase activity"/>
    <property type="evidence" value="ECO:0007669"/>
    <property type="project" value="UniProtKB-EC"/>
</dbReference>
<proteinExistence type="predicted"/>
<dbReference type="SUPFAM" id="SSF55729">
    <property type="entry name" value="Acyl-CoA N-acyltransferases (Nat)"/>
    <property type="match status" value="1"/>
</dbReference>
<sequence>MGEDWPFLEEGFFSSWEPPEAMDALWAQGWRHFGTFFFRYSRLGAYRVLPLRVRLSAFRMRRSQRRVLRKNQDLRVEWRSAFVNEEVERLFERHKARFRENPPRSIHSFLSPNPAWVPCRAYSLVLYHREKLVGISYLDEGREATSSVYQCFEPEYADRSLGIFLILLSILRSLEWGKRYYYLGYAYLEPSFYDYKKRFLGLEGYDWRRWCPYTPEGL</sequence>
<dbReference type="EMBL" id="QWKZ01000009">
    <property type="protein sequence ID" value="RIH88868.1"/>
    <property type="molecule type" value="Genomic_DNA"/>
</dbReference>
<evidence type="ECO:0000259" key="2">
    <source>
        <dbReference type="Pfam" id="PF04377"/>
    </source>
</evidence>
<accession>A0A399EXY4</accession>
<keyword evidence="3" id="KW-0808">Transferase</keyword>
<dbReference type="InterPro" id="IPR007471">
    <property type="entry name" value="N-end_Aminoacyl_Trfase_N"/>
</dbReference>
<gene>
    <name evidence="3" type="primary">ate</name>
    <name evidence="3" type="ORF">Mlute_00473</name>
</gene>